<dbReference type="InterPro" id="IPR011009">
    <property type="entry name" value="Kinase-like_dom_sf"/>
</dbReference>
<protein>
    <recommendedName>
        <fullName evidence="1">Aminoglycoside phosphotransferase domain-containing protein</fullName>
    </recommendedName>
</protein>
<dbReference type="InterPro" id="IPR002575">
    <property type="entry name" value="Aminoglycoside_PTrfase"/>
</dbReference>
<dbReference type="InterPro" id="IPR051678">
    <property type="entry name" value="AGP_Transferase"/>
</dbReference>
<organism evidence="2 3">
    <name type="scientific">Rhodopila globiformis</name>
    <name type="common">Rhodopseudomonas globiformis</name>
    <dbReference type="NCBI Taxonomy" id="1071"/>
    <lineage>
        <taxon>Bacteria</taxon>
        <taxon>Pseudomonadati</taxon>
        <taxon>Pseudomonadota</taxon>
        <taxon>Alphaproteobacteria</taxon>
        <taxon>Acetobacterales</taxon>
        <taxon>Acetobacteraceae</taxon>
        <taxon>Rhodopila</taxon>
    </lineage>
</organism>
<dbReference type="EMBL" id="NHRY01000031">
    <property type="protein sequence ID" value="PPQ39768.1"/>
    <property type="molecule type" value="Genomic_DNA"/>
</dbReference>
<proteinExistence type="predicted"/>
<dbReference type="Proteomes" id="UP000239724">
    <property type="component" value="Unassembled WGS sequence"/>
</dbReference>
<reference evidence="2 3" key="1">
    <citation type="journal article" date="2018" name="Arch. Microbiol.">
        <title>New insights into the metabolic potential of the phototrophic purple bacterium Rhodopila globiformis DSM 161(T) from its draft genome sequence and evidence for a vanadium-dependent nitrogenase.</title>
        <authorList>
            <person name="Imhoff J.F."/>
            <person name="Rahn T."/>
            <person name="Kunzel S."/>
            <person name="Neulinger S.C."/>
        </authorList>
    </citation>
    <scope>NUCLEOTIDE SEQUENCE [LARGE SCALE GENOMIC DNA]</scope>
    <source>
        <strain evidence="2 3">DSM 161</strain>
    </source>
</reference>
<dbReference type="Pfam" id="PF01636">
    <property type="entry name" value="APH"/>
    <property type="match status" value="1"/>
</dbReference>
<dbReference type="InterPro" id="IPR041726">
    <property type="entry name" value="ACAD10_11_N"/>
</dbReference>
<evidence type="ECO:0000259" key="1">
    <source>
        <dbReference type="Pfam" id="PF01636"/>
    </source>
</evidence>
<dbReference type="RefSeq" id="WP_104516967.1">
    <property type="nucleotide sequence ID" value="NZ_NHRY01000031.1"/>
</dbReference>
<dbReference type="AlphaFoldDB" id="A0A2S6NP72"/>
<feature type="domain" description="Aminoglycoside phosphotransferase" evidence="1">
    <location>
        <begin position="39"/>
        <end position="270"/>
    </location>
</feature>
<dbReference type="CDD" id="cd05154">
    <property type="entry name" value="ACAD10_11_N-like"/>
    <property type="match status" value="1"/>
</dbReference>
<name>A0A2S6NP72_RHOGL</name>
<accession>A0A2S6NP72</accession>
<keyword evidence="3" id="KW-1185">Reference proteome</keyword>
<dbReference type="PANTHER" id="PTHR21310">
    <property type="entry name" value="AMINOGLYCOSIDE PHOSPHOTRANSFERASE-RELATED-RELATED"/>
    <property type="match status" value="1"/>
</dbReference>
<evidence type="ECO:0000313" key="3">
    <source>
        <dbReference type="Proteomes" id="UP000239724"/>
    </source>
</evidence>
<dbReference type="Gene3D" id="3.30.200.20">
    <property type="entry name" value="Phosphorylase Kinase, domain 1"/>
    <property type="match status" value="1"/>
</dbReference>
<dbReference type="OrthoDB" id="3806873at2"/>
<gene>
    <name evidence="2" type="ORF">CCS01_00940</name>
</gene>
<comment type="caution">
    <text evidence="2">The sequence shown here is derived from an EMBL/GenBank/DDBJ whole genome shotgun (WGS) entry which is preliminary data.</text>
</comment>
<dbReference type="PANTHER" id="PTHR21310:SF40">
    <property type="entry name" value="AMINOGLYCOSIDE PHOSPHOTRANSFERASE DOMAIN-CONTAINING PROTEIN-RELATED"/>
    <property type="match status" value="1"/>
</dbReference>
<dbReference type="SUPFAM" id="SSF56112">
    <property type="entry name" value="Protein kinase-like (PK-like)"/>
    <property type="match status" value="1"/>
</dbReference>
<dbReference type="Gene3D" id="3.90.1200.10">
    <property type="match status" value="1"/>
</dbReference>
<sequence length="354" mass="39094">MAPETGLRSVADSVPLDWDAVRTHLAAHGHRLDAEPPPRQFAGGLANLNYLIHLDGKPAVLRRPPMGDLPAGAYDMAREFRILSRLPDALPFIARGLHLCDDPSIIGQRFQIIEYRPGLVIREHMPPDLAHRPEIGARLSHVLLETIAAIHAVDTKAVGLDDLGRPEGFLARAVAGWRKRGLAAMEAGTDALHHDVGTWLERNIVPEGPPGLLHNDFKLNNIILNPDDLSPRAVVDWDQGTRGDPLFDFATLLTYWVHADDPQPMHDMAQMPAVEACLCPRQEAVAEYGRLSGCDMSNFLFHRVLAMYKLAVIFLQLGLRYRSGATQEPRYAPLTGIGTGILEFTHEIAQGRAF</sequence>
<evidence type="ECO:0000313" key="2">
    <source>
        <dbReference type="EMBL" id="PPQ39768.1"/>
    </source>
</evidence>